<dbReference type="EMBL" id="PGCJ01000216">
    <property type="protein sequence ID" value="PLW37831.1"/>
    <property type="molecule type" value="Genomic_DNA"/>
</dbReference>
<proteinExistence type="predicted"/>
<feature type="region of interest" description="Disordered" evidence="1">
    <location>
        <begin position="236"/>
        <end position="260"/>
    </location>
</feature>
<accession>A0A2N5UJB5</accession>
<dbReference type="Proteomes" id="UP000235388">
    <property type="component" value="Unassembled WGS sequence"/>
</dbReference>
<dbReference type="AlphaFoldDB" id="A0A2N5UJB5"/>
<evidence type="ECO:0000313" key="2">
    <source>
        <dbReference type="EMBL" id="PLW37831.1"/>
    </source>
</evidence>
<evidence type="ECO:0000313" key="3">
    <source>
        <dbReference type="Proteomes" id="UP000235388"/>
    </source>
</evidence>
<name>A0A2N5UJB5_9BASI</name>
<reference evidence="2 3" key="1">
    <citation type="submission" date="2017-11" db="EMBL/GenBank/DDBJ databases">
        <title>De novo assembly and phasing of dikaryotic genomes from two isolates of Puccinia coronata f. sp. avenae, the causal agent of oat crown rust.</title>
        <authorList>
            <person name="Miller M.E."/>
            <person name="Zhang Y."/>
            <person name="Omidvar V."/>
            <person name="Sperschneider J."/>
            <person name="Schwessinger B."/>
            <person name="Raley C."/>
            <person name="Palmer J.M."/>
            <person name="Garnica D."/>
            <person name="Upadhyaya N."/>
            <person name="Rathjen J."/>
            <person name="Taylor J.M."/>
            <person name="Park R.F."/>
            <person name="Dodds P.N."/>
            <person name="Hirsch C.D."/>
            <person name="Kianian S.F."/>
            <person name="Figueroa M."/>
        </authorList>
    </citation>
    <scope>NUCLEOTIDE SEQUENCE [LARGE SCALE GENOMIC DNA]</scope>
    <source>
        <strain evidence="2">12NC29</strain>
    </source>
</reference>
<comment type="caution">
    <text evidence="2">The sequence shown here is derived from an EMBL/GenBank/DDBJ whole genome shotgun (WGS) entry which is preliminary data.</text>
</comment>
<gene>
    <name evidence="2" type="ORF">PCANC_21686</name>
</gene>
<protein>
    <submittedName>
        <fullName evidence="2">Uncharacterized protein</fullName>
    </submittedName>
</protein>
<dbReference type="OrthoDB" id="2506816at2759"/>
<organism evidence="2 3">
    <name type="scientific">Puccinia coronata f. sp. avenae</name>
    <dbReference type="NCBI Taxonomy" id="200324"/>
    <lineage>
        <taxon>Eukaryota</taxon>
        <taxon>Fungi</taxon>
        <taxon>Dikarya</taxon>
        <taxon>Basidiomycota</taxon>
        <taxon>Pucciniomycotina</taxon>
        <taxon>Pucciniomycetes</taxon>
        <taxon>Pucciniales</taxon>
        <taxon>Pucciniaceae</taxon>
        <taxon>Puccinia</taxon>
    </lineage>
</organism>
<keyword evidence="3" id="KW-1185">Reference proteome</keyword>
<sequence length="325" mass="35759">MADYLMKQFIKPPATIFNKVNPRKPTLAFDGSNWSKWRSAINRTLQHAFLSNKFFVGNDDLFSVMNLVQNQAVTSLMCDTLELSLLLIVESGEVTSSKDLFVLLKSKCKRSGSRHKLILVEKILKFASDCQPASESWLARFCGLMSEIKQSKILVDELGGLLLQSLATAPPGANQKNFKYSIAQPLDNMTTIPTFGKVTTLIQLALSKVKAPASLAPGSIPSDVEISVQAIRPAPRYTAPHRRSNNPSNPNPSGQQTNSGKFSLEKTSFYQGKLPNNSHCQKSWLGWSHPSLYWMRPSNSNSGAGPPSELLTDSHLVALAFGHQV</sequence>
<evidence type="ECO:0000256" key="1">
    <source>
        <dbReference type="SAM" id="MobiDB-lite"/>
    </source>
</evidence>